<feature type="chain" id="PRO_5012905678" evidence="2">
    <location>
        <begin position="20"/>
        <end position="451"/>
    </location>
</feature>
<dbReference type="GO" id="GO:0009395">
    <property type="term" value="P:phospholipid catabolic process"/>
    <property type="evidence" value="ECO:0007669"/>
    <property type="project" value="TreeGrafter"/>
</dbReference>
<dbReference type="GO" id="GO:0016788">
    <property type="term" value="F:hydrolase activity, acting on ester bonds"/>
    <property type="evidence" value="ECO:0007669"/>
    <property type="project" value="InterPro"/>
</dbReference>
<gene>
    <name evidence="3" type="ORF">ASPWEDRAFT_154062</name>
</gene>
<proteinExistence type="predicted"/>
<name>A0A1L9RIB1_ASPWE</name>
<keyword evidence="4" id="KW-1185">Reference proteome</keyword>
<accession>A0A1L9RIB1</accession>
<dbReference type="AlphaFoldDB" id="A0A1L9RIB1"/>
<dbReference type="Pfam" id="PF04185">
    <property type="entry name" value="Phosphoesterase"/>
    <property type="match status" value="1"/>
</dbReference>
<evidence type="ECO:0000256" key="2">
    <source>
        <dbReference type="SAM" id="SignalP"/>
    </source>
</evidence>
<evidence type="ECO:0000256" key="1">
    <source>
        <dbReference type="ARBA" id="ARBA00022801"/>
    </source>
</evidence>
<feature type="signal peptide" evidence="2">
    <location>
        <begin position="1"/>
        <end position="19"/>
    </location>
</feature>
<dbReference type="InterPro" id="IPR007312">
    <property type="entry name" value="Phosphoesterase"/>
</dbReference>
<dbReference type="PANTHER" id="PTHR31956">
    <property type="entry name" value="NON-SPECIFIC PHOSPHOLIPASE C4-RELATED"/>
    <property type="match status" value="1"/>
</dbReference>
<keyword evidence="2" id="KW-0732">Signal</keyword>
<evidence type="ECO:0000313" key="3">
    <source>
        <dbReference type="EMBL" id="OJJ34666.1"/>
    </source>
</evidence>
<reference evidence="4" key="1">
    <citation type="journal article" date="2017" name="Genome Biol.">
        <title>Comparative genomics reveals high biological diversity and specific adaptations in the industrially and medically important fungal genus Aspergillus.</title>
        <authorList>
            <person name="de Vries R.P."/>
            <person name="Riley R."/>
            <person name="Wiebenga A."/>
            <person name="Aguilar-Osorio G."/>
            <person name="Amillis S."/>
            <person name="Uchima C.A."/>
            <person name="Anderluh G."/>
            <person name="Asadollahi M."/>
            <person name="Askin M."/>
            <person name="Barry K."/>
            <person name="Battaglia E."/>
            <person name="Bayram O."/>
            <person name="Benocci T."/>
            <person name="Braus-Stromeyer S.A."/>
            <person name="Caldana C."/>
            <person name="Canovas D."/>
            <person name="Cerqueira G.C."/>
            <person name="Chen F."/>
            <person name="Chen W."/>
            <person name="Choi C."/>
            <person name="Clum A."/>
            <person name="Dos Santos R.A."/>
            <person name="Damasio A.R."/>
            <person name="Diallinas G."/>
            <person name="Emri T."/>
            <person name="Fekete E."/>
            <person name="Flipphi M."/>
            <person name="Freyberg S."/>
            <person name="Gallo A."/>
            <person name="Gournas C."/>
            <person name="Habgood R."/>
            <person name="Hainaut M."/>
            <person name="Harispe M.L."/>
            <person name="Henrissat B."/>
            <person name="Hilden K.S."/>
            <person name="Hope R."/>
            <person name="Hossain A."/>
            <person name="Karabika E."/>
            <person name="Karaffa L."/>
            <person name="Karanyi Z."/>
            <person name="Krasevec N."/>
            <person name="Kuo A."/>
            <person name="Kusch H."/>
            <person name="LaButti K."/>
            <person name="Lagendijk E.L."/>
            <person name="Lapidus A."/>
            <person name="Levasseur A."/>
            <person name="Lindquist E."/>
            <person name="Lipzen A."/>
            <person name="Logrieco A.F."/>
            <person name="MacCabe A."/>
            <person name="Maekelae M.R."/>
            <person name="Malavazi I."/>
            <person name="Melin P."/>
            <person name="Meyer V."/>
            <person name="Mielnichuk N."/>
            <person name="Miskei M."/>
            <person name="Molnar A.P."/>
            <person name="Mule G."/>
            <person name="Ngan C.Y."/>
            <person name="Orejas M."/>
            <person name="Orosz E."/>
            <person name="Ouedraogo J.P."/>
            <person name="Overkamp K.M."/>
            <person name="Park H.-S."/>
            <person name="Perrone G."/>
            <person name="Piumi F."/>
            <person name="Punt P.J."/>
            <person name="Ram A.F."/>
            <person name="Ramon A."/>
            <person name="Rauscher S."/>
            <person name="Record E."/>
            <person name="Riano-Pachon D.M."/>
            <person name="Robert V."/>
            <person name="Roehrig J."/>
            <person name="Ruller R."/>
            <person name="Salamov A."/>
            <person name="Salih N.S."/>
            <person name="Samson R.A."/>
            <person name="Sandor E."/>
            <person name="Sanguinetti M."/>
            <person name="Schuetze T."/>
            <person name="Sepcic K."/>
            <person name="Shelest E."/>
            <person name="Sherlock G."/>
            <person name="Sophianopoulou V."/>
            <person name="Squina F.M."/>
            <person name="Sun H."/>
            <person name="Susca A."/>
            <person name="Todd R.B."/>
            <person name="Tsang A."/>
            <person name="Unkles S.E."/>
            <person name="van de Wiele N."/>
            <person name="van Rossen-Uffink D."/>
            <person name="Oliveira J.V."/>
            <person name="Vesth T.C."/>
            <person name="Visser J."/>
            <person name="Yu J.-H."/>
            <person name="Zhou M."/>
            <person name="Andersen M.R."/>
            <person name="Archer D.B."/>
            <person name="Baker S.E."/>
            <person name="Benoit I."/>
            <person name="Brakhage A.A."/>
            <person name="Braus G.H."/>
            <person name="Fischer R."/>
            <person name="Frisvad J.C."/>
            <person name="Goldman G.H."/>
            <person name="Houbraken J."/>
            <person name="Oakley B."/>
            <person name="Pocsi I."/>
            <person name="Scazzocchio C."/>
            <person name="Seiboth B."/>
            <person name="vanKuyk P.A."/>
            <person name="Wortman J."/>
            <person name="Dyer P.S."/>
            <person name="Grigoriev I.V."/>
        </authorList>
    </citation>
    <scope>NUCLEOTIDE SEQUENCE [LARGE SCALE GENOMIC DNA]</scope>
    <source>
        <strain evidence="4">DTO 134E9</strain>
    </source>
</reference>
<protein>
    <submittedName>
        <fullName evidence="3">Uncharacterized protein</fullName>
    </submittedName>
</protein>
<dbReference type="GeneID" id="63745506"/>
<dbReference type="STRING" id="1073089.A0A1L9RIB1"/>
<dbReference type="RefSeq" id="XP_040688342.1">
    <property type="nucleotide sequence ID" value="XM_040829658.1"/>
</dbReference>
<evidence type="ECO:0000313" key="4">
    <source>
        <dbReference type="Proteomes" id="UP000184383"/>
    </source>
</evidence>
<dbReference type="EMBL" id="KV878212">
    <property type="protein sequence ID" value="OJJ34666.1"/>
    <property type="molecule type" value="Genomic_DNA"/>
</dbReference>
<dbReference type="InterPro" id="IPR017850">
    <property type="entry name" value="Alkaline_phosphatase_core_sf"/>
</dbReference>
<sequence length="451" mass="49776">MNPGALLGLLAFAAAAVEAAPTGNSPIALQDIQNFKQNIKNVVVLCMENRSLDNLLGGQTIEGLENPINNGPYCNPVNLTNPSEGTVCSASSDYDSILNDPDHAIYGNNIEFYSDFTPDNSQIQDGKLKPTMQGFVHEQLRRYGSKTNKTMLGQQVMNYYTEEQVPVLTTLVQNYVTFNHWHSDIPGPTNPNRAALTSGTSAGHGTNDAGFGDTQHALKQRSIFQQLSETNKTWTNYYTSTSMVDAYFYDWTWTSGNQDKAQPLAKFYTDASSGSLPQFSYIDPSCCGVGTNSMHPTGLISDGETLIRDVYDALRSSPQWNETLFVLTFDETGGFHDHMVPPLAVRPDNLSYTATTPNGEPYTFDFDRLGGRMPTFLISPWVKKAFVEQKGTNSDGSQVSYSASSLLRTLGYLWDFEPFTPRVEKAAPFHHLIQSTSRTDTPTALPSSHKF</sequence>
<dbReference type="FunFam" id="3.40.720.10:FF:000052">
    <property type="entry name" value="Phosphatidylglycerol specific phospholipase, putative"/>
    <property type="match status" value="1"/>
</dbReference>
<dbReference type="Proteomes" id="UP000184383">
    <property type="component" value="Unassembled WGS sequence"/>
</dbReference>
<dbReference type="SUPFAM" id="SSF53649">
    <property type="entry name" value="Alkaline phosphatase-like"/>
    <property type="match status" value="1"/>
</dbReference>
<keyword evidence="1" id="KW-0378">Hydrolase</keyword>
<dbReference type="Gene3D" id="3.40.720.10">
    <property type="entry name" value="Alkaline Phosphatase, subunit A"/>
    <property type="match status" value="1"/>
</dbReference>
<dbReference type="VEuPathDB" id="FungiDB:ASPWEDRAFT_154062"/>
<organism evidence="3 4">
    <name type="scientific">Aspergillus wentii DTO 134E9</name>
    <dbReference type="NCBI Taxonomy" id="1073089"/>
    <lineage>
        <taxon>Eukaryota</taxon>
        <taxon>Fungi</taxon>
        <taxon>Dikarya</taxon>
        <taxon>Ascomycota</taxon>
        <taxon>Pezizomycotina</taxon>
        <taxon>Eurotiomycetes</taxon>
        <taxon>Eurotiomycetidae</taxon>
        <taxon>Eurotiales</taxon>
        <taxon>Aspergillaceae</taxon>
        <taxon>Aspergillus</taxon>
        <taxon>Aspergillus subgen. Cremei</taxon>
    </lineage>
</organism>
<dbReference type="PANTHER" id="PTHR31956:SF24">
    <property type="entry name" value="PHOSPHOESTERASE SUPERFAMILY PROTEIN (AFU_ORTHOLOGUE AFUA_1G17590)"/>
    <property type="match status" value="1"/>
</dbReference>
<dbReference type="OrthoDB" id="5135119at2759"/>